<sequence length="109" mass="11497">MPLCLGAALTVITAAVLIAGFWAPGFFVTKQLDVTAVQTDVTHVLSDPNSYGAKNVSDVSCNDGHNPTIIKGGTFTCQVTIDHIKHQFVVTFTDDAGSYEISAPKGTKV</sequence>
<reference evidence="2 3" key="1">
    <citation type="submission" date="2017-04" db="EMBL/GenBank/DDBJ databases">
        <title>The new phylogeny of genus Mycobacterium.</title>
        <authorList>
            <person name="Tortoli E."/>
            <person name="Trovato A."/>
            <person name="Cirillo D.M."/>
        </authorList>
    </citation>
    <scope>NUCLEOTIDE SEQUENCE [LARGE SCALE GENOMIC DNA]</scope>
    <source>
        <strain evidence="2 3">DSM 45247</strain>
    </source>
</reference>
<comment type="caution">
    <text evidence="2">The sequence shown here is derived from an EMBL/GenBank/DDBJ whole genome shotgun (WGS) entry which is preliminary data.</text>
</comment>
<name>A0A1X2KJ26_9MYCO</name>
<protein>
    <recommendedName>
        <fullName evidence="1">DUF4333 domain-containing protein</fullName>
    </recommendedName>
</protein>
<dbReference type="EMBL" id="NCXM01000050">
    <property type="protein sequence ID" value="OSC21595.1"/>
    <property type="molecule type" value="Genomic_DNA"/>
</dbReference>
<dbReference type="InterPro" id="IPR025637">
    <property type="entry name" value="DUF4333"/>
</dbReference>
<gene>
    <name evidence="2" type="ORF">B8W69_28300</name>
</gene>
<dbReference type="Pfam" id="PF14230">
    <property type="entry name" value="DUF4333"/>
    <property type="match status" value="1"/>
</dbReference>
<dbReference type="OrthoDB" id="3625154at2"/>
<evidence type="ECO:0000259" key="1">
    <source>
        <dbReference type="Pfam" id="PF14230"/>
    </source>
</evidence>
<evidence type="ECO:0000313" key="2">
    <source>
        <dbReference type="EMBL" id="OSC21595.1"/>
    </source>
</evidence>
<dbReference type="Proteomes" id="UP000242320">
    <property type="component" value="Unassembled WGS sequence"/>
</dbReference>
<accession>A0A1X2KJ26</accession>
<proteinExistence type="predicted"/>
<dbReference type="AlphaFoldDB" id="A0A1X2KJ26"/>
<evidence type="ECO:0000313" key="3">
    <source>
        <dbReference type="Proteomes" id="UP000242320"/>
    </source>
</evidence>
<keyword evidence="3" id="KW-1185">Reference proteome</keyword>
<feature type="domain" description="DUF4333" evidence="1">
    <location>
        <begin position="16"/>
        <end position="97"/>
    </location>
</feature>
<organism evidence="2 3">
    <name type="scientific">Mycolicibacterium vulneris</name>
    <dbReference type="NCBI Taxonomy" id="547163"/>
    <lineage>
        <taxon>Bacteria</taxon>
        <taxon>Bacillati</taxon>
        <taxon>Actinomycetota</taxon>
        <taxon>Actinomycetes</taxon>
        <taxon>Mycobacteriales</taxon>
        <taxon>Mycobacteriaceae</taxon>
        <taxon>Mycolicibacterium</taxon>
    </lineage>
</organism>